<evidence type="ECO:0000259" key="2">
    <source>
        <dbReference type="Pfam" id="PF02625"/>
    </source>
</evidence>
<feature type="region of interest" description="Disordered" evidence="1">
    <location>
        <begin position="356"/>
        <end position="380"/>
    </location>
</feature>
<feature type="compositionally biased region" description="Basic and acidic residues" evidence="1">
    <location>
        <begin position="356"/>
        <end position="367"/>
    </location>
</feature>
<proteinExistence type="predicted"/>
<feature type="domain" description="XdhC- CoxI" evidence="2">
    <location>
        <begin position="17"/>
        <end position="81"/>
    </location>
</feature>
<protein>
    <submittedName>
        <fullName evidence="4">Xanthine and CO dehydrogenases maturation factor, XdhC/CoxF family</fullName>
    </submittedName>
</protein>
<dbReference type="Pfam" id="PF13478">
    <property type="entry name" value="XdhC_C"/>
    <property type="match status" value="1"/>
</dbReference>
<dbReference type="PANTHER" id="PTHR30388:SF4">
    <property type="entry name" value="MOLYBDENUM COFACTOR INSERTION CHAPERONE PAOD"/>
    <property type="match status" value="1"/>
</dbReference>
<dbReference type="InterPro" id="IPR027051">
    <property type="entry name" value="XdhC_Rossmann_dom"/>
</dbReference>
<reference evidence="4" key="1">
    <citation type="submission" date="2020-02" db="EMBL/GenBank/DDBJ databases">
        <authorList>
            <person name="Meier V. D."/>
        </authorList>
    </citation>
    <scope>NUCLEOTIDE SEQUENCE</scope>
    <source>
        <strain evidence="4">AVDCRST_MAG56</strain>
    </source>
</reference>
<sequence length="380" mass="41408">MKEISRILEVYGQLDVAQRKVALATVVWVEGSSYRRPGARMLISDDGRWEGAISGGCLEGDALRKARQVMLDGTPLLVTYDTMDDDANSLGVGLGCNGIIDVLIEPINPQDPHNPVALLREFVQRRDVRVMATVVRGNGDLLPGRRFVLTEENAEGVPAWLAGEAREVLRSGKPATRTFSLPAGTVDVFLERIDPGIELVIFGAGYDVIPLARLAREIGWQVTVTEDCIAHLAPKRFPPATCVLYADRHAVLDKITITDRTAAVLMSHNFKYDQAVLADLLTTAVPYIGMLGPRKRFEKMLGEFEKAGKRFPEAALARVHAPVGLDVGAETPDEIALSVVAEVKAFFSRRPGGFLKDKPGPIHERTDPAPAAVGVDDQEE</sequence>
<accession>A0A6J4LKA4</accession>
<evidence type="ECO:0000256" key="1">
    <source>
        <dbReference type="SAM" id="MobiDB-lite"/>
    </source>
</evidence>
<dbReference type="InterPro" id="IPR052698">
    <property type="entry name" value="MoCofactor_Util/Proc"/>
</dbReference>
<evidence type="ECO:0000313" key="4">
    <source>
        <dbReference type="EMBL" id="CAA9331224.1"/>
    </source>
</evidence>
<dbReference type="Pfam" id="PF02625">
    <property type="entry name" value="XdhC_CoxI"/>
    <property type="match status" value="1"/>
</dbReference>
<organism evidence="4">
    <name type="scientific">uncultured Cytophagales bacterium</name>
    <dbReference type="NCBI Taxonomy" id="158755"/>
    <lineage>
        <taxon>Bacteria</taxon>
        <taxon>Pseudomonadati</taxon>
        <taxon>Bacteroidota</taxon>
        <taxon>Sphingobacteriia</taxon>
        <taxon>Sphingobacteriales</taxon>
        <taxon>environmental samples</taxon>
    </lineage>
</organism>
<evidence type="ECO:0000259" key="3">
    <source>
        <dbReference type="Pfam" id="PF13478"/>
    </source>
</evidence>
<dbReference type="InterPro" id="IPR003777">
    <property type="entry name" value="XdhC_CoxI"/>
</dbReference>
<name>A0A6J4LKA4_9SPHI</name>
<dbReference type="Gene3D" id="3.40.50.720">
    <property type="entry name" value="NAD(P)-binding Rossmann-like Domain"/>
    <property type="match status" value="1"/>
</dbReference>
<dbReference type="EMBL" id="CADCTQ010000621">
    <property type="protein sequence ID" value="CAA9331224.1"/>
    <property type="molecule type" value="Genomic_DNA"/>
</dbReference>
<dbReference type="AlphaFoldDB" id="A0A6J4LKA4"/>
<gene>
    <name evidence="4" type="ORF">AVDCRST_MAG56-7808</name>
</gene>
<dbReference type="PANTHER" id="PTHR30388">
    <property type="entry name" value="ALDEHYDE OXIDOREDUCTASE MOLYBDENUM COFACTOR ASSEMBLY PROTEIN"/>
    <property type="match status" value="1"/>
</dbReference>
<feature type="domain" description="XdhC Rossmann" evidence="3">
    <location>
        <begin position="199"/>
        <end position="343"/>
    </location>
</feature>